<name>A0A6A8AB07_9HYPH</name>
<dbReference type="Proteomes" id="UP000435138">
    <property type="component" value="Unassembled WGS sequence"/>
</dbReference>
<organism evidence="1 2">
    <name type="scientific">Endobacterium cereale</name>
    <dbReference type="NCBI Taxonomy" id="2663029"/>
    <lineage>
        <taxon>Bacteria</taxon>
        <taxon>Pseudomonadati</taxon>
        <taxon>Pseudomonadota</taxon>
        <taxon>Alphaproteobacteria</taxon>
        <taxon>Hyphomicrobiales</taxon>
        <taxon>Rhizobiaceae</taxon>
        <taxon>Endobacterium</taxon>
    </lineage>
</organism>
<dbReference type="AlphaFoldDB" id="A0A6A8AB07"/>
<sequence>MKTIDNSTHTIAKPPLSPPDISLVERAFLRSLDMLHLSTRDPEAVRLAALAIHLFQTGLHDEDFLRRALLEAGEQRDDR</sequence>
<protein>
    <recommendedName>
        <fullName evidence="3">DUF2783 domain-containing protein</fullName>
    </recommendedName>
</protein>
<dbReference type="RefSeq" id="WP_153354618.1">
    <property type="nucleotide sequence ID" value="NZ_JAYKOO010000001.1"/>
</dbReference>
<accession>A0A6A8AB07</accession>
<evidence type="ECO:0000313" key="1">
    <source>
        <dbReference type="EMBL" id="MQY47128.1"/>
    </source>
</evidence>
<reference evidence="1 2" key="1">
    <citation type="submission" date="2019-11" db="EMBL/GenBank/DDBJ databases">
        <title>Genome analysis of Rhizobacterium cereale a novel genus and species isolated from maize roots in North Spain.</title>
        <authorList>
            <person name="Menendez E."/>
            <person name="Flores-Felix J.D."/>
            <person name="Ramirez-Bahena M.-H."/>
            <person name="Igual J.M."/>
            <person name="Garcia-Fraile P."/>
            <person name="Peix A."/>
            <person name="Velazquez E."/>
        </authorList>
    </citation>
    <scope>NUCLEOTIDE SEQUENCE [LARGE SCALE GENOMIC DNA]</scope>
    <source>
        <strain evidence="1 2">RZME27</strain>
    </source>
</reference>
<proteinExistence type="predicted"/>
<dbReference type="EMBL" id="WIXI01000044">
    <property type="protein sequence ID" value="MQY47128.1"/>
    <property type="molecule type" value="Genomic_DNA"/>
</dbReference>
<comment type="caution">
    <text evidence="1">The sequence shown here is derived from an EMBL/GenBank/DDBJ whole genome shotgun (WGS) entry which is preliminary data.</text>
</comment>
<evidence type="ECO:0000313" key="2">
    <source>
        <dbReference type="Proteomes" id="UP000435138"/>
    </source>
</evidence>
<evidence type="ECO:0008006" key="3">
    <source>
        <dbReference type="Google" id="ProtNLM"/>
    </source>
</evidence>
<gene>
    <name evidence="1" type="ORF">GAO09_13900</name>
</gene>
<keyword evidence="2" id="KW-1185">Reference proteome</keyword>